<dbReference type="GeneID" id="24440484"/>
<accession>W7XIW8</accession>
<reference evidence="2" key="1">
    <citation type="journal article" date="2006" name="PLoS Biol.">
        <title>Macronuclear genome sequence of the ciliate Tetrahymena thermophila, a model eukaryote.</title>
        <authorList>
            <person name="Eisen J.A."/>
            <person name="Coyne R.S."/>
            <person name="Wu M."/>
            <person name="Wu D."/>
            <person name="Thiagarajan M."/>
            <person name="Wortman J.R."/>
            <person name="Badger J.H."/>
            <person name="Ren Q."/>
            <person name="Amedeo P."/>
            <person name="Jones K.M."/>
            <person name="Tallon L.J."/>
            <person name="Delcher A.L."/>
            <person name="Salzberg S.L."/>
            <person name="Silva J.C."/>
            <person name="Haas B.J."/>
            <person name="Majoros W.H."/>
            <person name="Farzad M."/>
            <person name="Carlton J.M."/>
            <person name="Smith R.K. Jr."/>
            <person name="Garg J."/>
            <person name="Pearlman R.E."/>
            <person name="Karrer K.M."/>
            <person name="Sun L."/>
            <person name="Manning G."/>
            <person name="Elde N.C."/>
            <person name="Turkewitz A.P."/>
            <person name="Asai D.J."/>
            <person name="Wilkes D.E."/>
            <person name="Wang Y."/>
            <person name="Cai H."/>
            <person name="Collins K."/>
            <person name="Stewart B.A."/>
            <person name="Lee S.R."/>
            <person name="Wilamowska K."/>
            <person name="Weinberg Z."/>
            <person name="Ruzzo W.L."/>
            <person name="Wloga D."/>
            <person name="Gaertig J."/>
            <person name="Frankel J."/>
            <person name="Tsao C.-C."/>
            <person name="Gorovsky M.A."/>
            <person name="Keeling P.J."/>
            <person name="Waller R.F."/>
            <person name="Patron N.J."/>
            <person name="Cherry J.M."/>
            <person name="Stover N.A."/>
            <person name="Krieger C.J."/>
            <person name="del Toro C."/>
            <person name="Ryder H.F."/>
            <person name="Williamson S.C."/>
            <person name="Barbeau R.A."/>
            <person name="Hamilton E.P."/>
            <person name="Orias E."/>
        </authorList>
    </citation>
    <scope>NUCLEOTIDE SEQUENCE [LARGE SCALE GENOMIC DNA]</scope>
    <source>
        <strain evidence="2">SB210</strain>
    </source>
</reference>
<sequence length="249" mass="29518">MNIKRSLFFSSLVVIIKNKKTFENTENKNKQHSFDFYKEQLTNKFNIKDSIQSKIKRSHNTKENMKQIYLFFIIYLIRAYCKPCQSQNLYGNVCHSSYVKKFILDQDLNQAYSISDDQLIITWNIISGQYINSFSGHRSFLVDINLDENGNIYSVSSTGDIIIQNKYNSSIKQIFNCTNGRVIQNITKFDSTFNYFLYYDSSQTKVNLLVFCNRKLNIINTFLENIIMLEHVKYTRQTLFFSIFFDKKY</sequence>
<dbReference type="InParanoid" id="W7XIW8"/>
<name>W7XIW8_TETTS</name>
<evidence type="ECO:0000313" key="1">
    <source>
        <dbReference type="EMBL" id="EWS74996.1"/>
    </source>
</evidence>
<dbReference type="InterPro" id="IPR015943">
    <property type="entry name" value="WD40/YVTN_repeat-like_dom_sf"/>
</dbReference>
<evidence type="ECO:0000313" key="2">
    <source>
        <dbReference type="Proteomes" id="UP000009168"/>
    </source>
</evidence>
<dbReference type="KEGG" id="tet:TTHERM_000740571"/>
<gene>
    <name evidence="1" type="ORF">TTHERM_000740571</name>
</gene>
<proteinExistence type="predicted"/>
<dbReference type="Gene3D" id="2.130.10.10">
    <property type="entry name" value="YVTN repeat-like/Quinoprotein amine dehydrogenase"/>
    <property type="match status" value="1"/>
</dbReference>
<dbReference type="Proteomes" id="UP000009168">
    <property type="component" value="Unassembled WGS sequence"/>
</dbReference>
<protein>
    <submittedName>
        <fullName evidence="1">Uncharacterized protein</fullName>
    </submittedName>
</protein>
<keyword evidence="2" id="KW-1185">Reference proteome</keyword>
<dbReference type="InterPro" id="IPR036322">
    <property type="entry name" value="WD40_repeat_dom_sf"/>
</dbReference>
<dbReference type="SUPFAM" id="SSF50978">
    <property type="entry name" value="WD40 repeat-like"/>
    <property type="match status" value="1"/>
</dbReference>
<dbReference type="AlphaFoldDB" id="W7XIW8"/>
<dbReference type="RefSeq" id="XP_012652454.1">
    <property type="nucleotide sequence ID" value="XM_012797000.1"/>
</dbReference>
<dbReference type="EMBL" id="GG662726">
    <property type="protein sequence ID" value="EWS74996.1"/>
    <property type="molecule type" value="Genomic_DNA"/>
</dbReference>
<organism evidence="1 2">
    <name type="scientific">Tetrahymena thermophila (strain SB210)</name>
    <dbReference type="NCBI Taxonomy" id="312017"/>
    <lineage>
        <taxon>Eukaryota</taxon>
        <taxon>Sar</taxon>
        <taxon>Alveolata</taxon>
        <taxon>Ciliophora</taxon>
        <taxon>Intramacronucleata</taxon>
        <taxon>Oligohymenophorea</taxon>
        <taxon>Hymenostomatida</taxon>
        <taxon>Tetrahymenina</taxon>
        <taxon>Tetrahymenidae</taxon>
        <taxon>Tetrahymena</taxon>
    </lineage>
</organism>
<dbReference type="OrthoDB" id="2325716at2759"/>